<evidence type="ECO:0000256" key="2">
    <source>
        <dbReference type="ARBA" id="ARBA00023315"/>
    </source>
</evidence>
<accession>A0A3A8G7M4</accession>
<protein>
    <submittedName>
        <fullName evidence="4">GNAT family N-acetyltransferase</fullName>
    </submittedName>
</protein>
<name>A0A3A8G7M4_9GAMM</name>
<dbReference type="PROSITE" id="PS51186">
    <property type="entry name" value="GNAT"/>
    <property type="match status" value="1"/>
</dbReference>
<dbReference type="InterPro" id="IPR016181">
    <property type="entry name" value="Acyl_CoA_acyltransferase"/>
</dbReference>
<organism evidence="4 5">
    <name type="scientific">Acinetobacter cumulans</name>
    <dbReference type="NCBI Taxonomy" id="2136182"/>
    <lineage>
        <taxon>Bacteria</taxon>
        <taxon>Pseudomonadati</taxon>
        <taxon>Pseudomonadota</taxon>
        <taxon>Gammaproteobacteria</taxon>
        <taxon>Moraxellales</taxon>
        <taxon>Moraxellaceae</taxon>
        <taxon>Acinetobacter</taxon>
    </lineage>
</organism>
<dbReference type="Proteomes" id="UP000281084">
    <property type="component" value="Unassembled WGS sequence"/>
</dbReference>
<feature type="domain" description="N-acetyltransferase" evidence="3">
    <location>
        <begin position="2"/>
        <end position="170"/>
    </location>
</feature>
<dbReference type="CDD" id="cd04301">
    <property type="entry name" value="NAT_SF"/>
    <property type="match status" value="1"/>
</dbReference>
<evidence type="ECO:0000313" key="5">
    <source>
        <dbReference type="Proteomes" id="UP000281084"/>
    </source>
</evidence>
<dbReference type="Gene3D" id="3.40.630.30">
    <property type="match status" value="1"/>
</dbReference>
<dbReference type="InterPro" id="IPR050832">
    <property type="entry name" value="Bact_Acetyltransf"/>
</dbReference>
<dbReference type="InterPro" id="IPR000182">
    <property type="entry name" value="GNAT_dom"/>
</dbReference>
<evidence type="ECO:0000313" key="4">
    <source>
        <dbReference type="EMBL" id="RKG55082.1"/>
    </source>
</evidence>
<dbReference type="Pfam" id="PF00583">
    <property type="entry name" value="Acetyltransf_1"/>
    <property type="match status" value="1"/>
</dbReference>
<gene>
    <name evidence="4" type="ORF">D7V64_01820</name>
</gene>
<dbReference type="EMBL" id="RAXZ01000002">
    <property type="protein sequence ID" value="RKG55082.1"/>
    <property type="molecule type" value="Genomic_DNA"/>
</dbReference>
<reference evidence="4 5" key="1">
    <citation type="submission" date="2018-09" db="EMBL/GenBank/DDBJ databases">
        <title>The draft genome of Acinetobacter spp. strains.</title>
        <authorList>
            <person name="Qin J."/>
            <person name="Feng Y."/>
            <person name="Zong Z."/>
        </authorList>
    </citation>
    <scope>NUCLEOTIDE SEQUENCE [LARGE SCALE GENOMIC DNA]</scope>
    <source>
        <strain evidence="4 5">WCHAc060002</strain>
    </source>
</reference>
<keyword evidence="1 4" id="KW-0808">Transferase</keyword>
<dbReference type="GO" id="GO:0016747">
    <property type="term" value="F:acyltransferase activity, transferring groups other than amino-acyl groups"/>
    <property type="evidence" value="ECO:0007669"/>
    <property type="project" value="InterPro"/>
</dbReference>
<proteinExistence type="predicted"/>
<dbReference type="PANTHER" id="PTHR43877:SF2">
    <property type="entry name" value="AMINOALKYLPHOSPHONATE N-ACETYLTRANSFERASE-RELATED"/>
    <property type="match status" value="1"/>
</dbReference>
<dbReference type="RefSeq" id="WP_120366667.1">
    <property type="nucleotide sequence ID" value="NZ_RAXZ01000002.1"/>
</dbReference>
<comment type="caution">
    <text evidence="4">The sequence shown here is derived from an EMBL/GenBank/DDBJ whole genome shotgun (WGS) entry which is preliminary data.</text>
</comment>
<keyword evidence="2" id="KW-0012">Acyltransferase</keyword>
<dbReference type="AlphaFoldDB" id="A0A3A8G7M4"/>
<evidence type="ECO:0000259" key="3">
    <source>
        <dbReference type="PROSITE" id="PS51186"/>
    </source>
</evidence>
<dbReference type="SUPFAM" id="SSF55729">
    <property type="entry name" value="Acyl-CoA N-acyltransferases (Nat)"/>
    <property type="match status" value="1"/>
</dbReference>
<dbReference type="PANTHER" id="PTHR43877">
    <property type="entry name" value="AMINOALKYLPHOSPHONATE N-ACETYLTRANSFERASE-RELATED-RELATED"/>
    <property type="match status" value="1"/>
</dbReference>
<evidence type="ECO:0000256" key="1">
    <source>
        <dbReference type="ARBA" id="ARBA00022679"/>
    </source>
</evidence>
<sequence>MNTFRRAESNDIQNLVVLINQAYRENLGRSWTNEQYIIQGQRIQPQQLESLLTDPHFELWVCEKSSDDLSKQHNVLLGCIGLTHDQDDVRQLEIGTFAVQPDYQNQGLGRQFLMFIEQHIHHRYSEVQTINMYVLNVRHSLIAFYERAGYQQSGYTEVYPTDLDVGIPAVEVHLIHLQKNLLE</sequence>